<dbReference type="Proteomes" id="UP000886520">
    <property type="component" value="Chromosome 24"/>
</dbReference>
<reference evidence="2" key="1">
    <citation type="submission" date="2021-01" db="EMBL/GenBank/DDBJ databases">
        <title>Adiantum capillus-veneris genome.</title>
        <authorList>
            <person name="Fang Y."/>
            <person name="Liao Q."/>
        </authorList>
    </citation>
    <scope>NUCLEOTIDE SEQUENCE</scope>
    <source>
        <strain evidence="2">H3</strain>
        <tissue evidence="2">Leaf</tissue>
    </source>
</reference>
<protein>
    <submittedName>
        <fullName evidence="2">Uncharacterized protein</fullName>
    </submittedName>
</protein>
<accession>A0A9D4Z3V2</accession>
<feature type="compositionally biased region" description="Basic and acidic residues" evidence="1">
    <location>
        <begin position="77"/>
        <end position="109"/>
    </location>
</feature>
<name>A0A9D4Z3V2_ADICA</name>
<sequence length="164" mass="18123">MKPFFDQLCQKPDHKGQFHFSSPLLSFRPPCSQTAALHLALHTAMLLQMGSLYGTLWCHISEENKAGEEDLIVEADDSRLDDKVQSMEVGDPRTLDKENTLASKKKDSNEEAASLPANTSEGGREDVNAGSENGENGPDEELKNQVMKMVRFGRLENLMGSSAR</sequence>
<keyword evidence="3" id="KW-1185">Reference proteome</keyword>
<gene>
    <name evidence="2" type="ORF">GOP47_0024654</name>
</gene>
<proteinExistence type="predicted"/>
<evidence type="ECO:0000313" key="3">
    <source>
        <dbReference type="Proteomes" id="UP000886520"/>
    </source>
</evidence>
<organism evidence="2 3">
    <name type="scientific">Adiantum capillus-veneris</name>
    <name type="common">Maidenhair fern</name>
    <dbReference type="NCBI Taxonomy" id="13818"/>
    <lineage>
        <taxon>Eukaryota</taxon>
        <taxon>Viridiplantae</taxon>
        <taxon>Streptophyta</taxon>
        <taxon>Embryophyta</taxon>
        <taxon>Tracheophyta</taxon>
        <taxon>Polypodiopsida</taxon>
        <taxon>Polypodiidae</taxon>
        <taxon>Polypodiales</taxon>
        <taxon>Pteridineae</taxon>
        <taxon>Pteridaceae</taxon>
        <taxon>Vittarioideae</taxon>
        <taxon>Adiantum</taxon>
    </lineage>
</organism>
<evidence type="ECO:0000313" key="2">
    <source>
        <dbReference type="EMBL" id="KAI5060234.1"/>
    </source>
</evidence>
<comment type="caution">
    <text evidence="2">The sequence shown here is derived from an EMBL/GenBank/DDBJ whole genome shotgun (WGS) entry which is preliminary data.</text>
</comment>
<evidence type="ECO:0000256" key="1">
    <source>
        <dbReference type="SAM" id="MobiDB-lite"/>
    </source>
</evidence>
<feature type="region of interest" description="Disordered" evidence="1">
    <location>
        <begin position="77"/>
        <end position="145"/>
    </location>
</feature>
<dbReference type="EMBL" id="JABFUD020000024">
    <property type="protein sequence ID" value="KAI5060234.1"/>
    <property type="molecule type" value="Genomic_DNA"/>
</dbReference>
<dbReference type="AlphaFoldDB" id="A0A9D4Z3V2"/>